<dbReference type="OrthoDB" id="2243651at2"/>
<proteinExistence type="predicted"/>
<dbReference type="InterPro" id="IPR031360">
    <property type="entry name" value="TrpP"/>
</dbReference>
<feature type="transmembrane region" description="Helical" evidence="1">
    <location>
        <begin position="76"/>
        <end position="97"/>
    </location>
</feature>
<protein>
    <submittedName>
        <fullName evidence="2">Putative tryptophan transport protein TrpP</fullName>
    </submittedName>
</protein>
<feature type="transmembrane region" description="Helical" evidence="1">
    <location>
        <begin position="132"/>
        <end position="159"/>
    </location>
</feature>
<gene>
    <name evidence="2" type="primary">trpP</name>
    <name evidence="2" type="ORF">CLPU_3c00100</name>
</gene>
<feature type="transmembrane region" description="Helical" evidence="1">
    <location>
        <begin position="103"/>
        <end position="125"/>
    </location>
</feature>
<dbReference type="AlphaFoldDB" id="A0A0L0WCN7"/>
<dbReference type="Gene3D" id="1.10.1760.20">
    <property type="match status" value="1"/>
</dbReference>
<evidence type="ECO:0000313" key="3">
    <source>
        <dbReference type="Proteomes" id="UP000037267"/>
    </source>
</evidence>
<evidence type="ECO:0000313" key="2">
    <source>
        <dbReference type="EMBL" id="KNF09232.1"/>
    </source>
</evidence>
<dbReference type="Proteomes" id="UP000037267">
    <property type="component" value="Unassembled WGS sequence"/>
</dbReference>
<dbReference type="RefSeq" id="WP_050354239.1">
    <property type="nucleotide sequence ID" value="NZ_LGSS01000003.1"/>
</dbReference>
<name>A0A0L0WCN7_GOTPU</name>
<accession>A0A0L0WCN7</accession>
<evidence type="ECO:0000256" key="1">
    <source>
        <dbReference type="SAM" id="Phobius"/>
    </source>
</evidence>
<keyword evidence="3" id="KW-1185">Reference proteome</keyword>
<keyword evidence="1" id="KW-1133">Transmembrane helix</keyword>
<keyword evidence="1" id="KW-0812">Transmembrane</keyword>
<organism evidence="2 3">
    <name type="scientific">Gottschalkia purinilytica</name>
    <name type="common">Clostridium purinilyticum</name>
    <dbReference type="NCBI Taxonomy" id="1503"/>
    <lineage>
        <taxon>Bacteria</taxon>
        <taxon>Bacillati</taxon>
        <taxon>Bacillota</taxon>
        <taxon>Tissierellia</taxon>
        <taxon>Tissierellales</taxon>
        <taxon>Gottschalkiaceae</taxon>
        <taxon>Gottschalkia</taxon>
    </lineage>
</organism>
<reference evidence="3" key="1">
    <citation type="submission" date="2015-07" db="EMBL/GenBank/DDBJ databases">
        <title>Draft genome sequence of the purine-degrading Gottschalkia purinilyticum DSM 1384 (formerly Clostridium purinilyticum).</title>
        <authorList>
            <person name="Poehlein A."/>
            <person name="Schiel-Bengelsdorf B."/>
            <person name="Bengelsdorf F.R."/>
            <person name="Daniel R."/>
            <person name="Duerre P."/>
        </authorList>
    </citation>
    <scope>NUCLEOTIDE SEQUENCE [LARGE SCALE GENOMIC DNA]</scope>
    <source>
        <strain evidence="3">DSM 1384</strain>
    </source>
</reference>
<keyword evidence="1" id="KW-0472">Membrane</keyword>
<comment type="caution">
    <text evidence="2">The sequence shown here is derived from an EMBL/GenBank/DDBJ whole genome shotgun (WGS) entry which is preliminary data.</text>
</comment>
<sequence length="170" mass="17982">MLRKNILSALLLALGFIIHQLTPAGFAGITFDIQLTVLFVIIAINMDFKNAIMTGIASGLITSLTTKTPGGHIPNFIDKIVTSILIYFIILLLFKVLNKQVSLVISGAIGTIISGSVFLGCLILLGGLPAKAFTAAFITAVLPTALVNCILTVIVYNAIVKSKKLLKADA</sequence>
<dbReference type="EMBL" id="LGSS01000003">
    <property type="protein sequence ID" value="KNF09232.1"/>
    <property type="molecule type" value="Genomic_DNA"/>
</dbReference>
<dbReference type="STRING" id="1503.CLPU_3c00100"/>
<dbReference type="Pfam" id="PF17099">
    <property type="entry name" value="TrpP"/>
    <property type="match status" value="1"/>
</dbReference>